<dbReference type="EMBL" id="JBBNAG010000005">
    <property type="protein sequence ID" value="KAK9133152.1"/>
    <property type="molecule type" value="Genomic_DNA"/>
</dbReference>
<feature type="region of interest" description="Disordered" evidence="1">
    <location>
        <begin position="43"/>
        <end position="99"/>
    </location>
</feature>
<dbReference type="Proteomes" id="UP001419268">
    <property type="component" value="Unassembled WGS sequence"/>
</dbReference>
<reference evidence="2 3" key="1">
    <citation type="submission" date="2024-01" db="EMBL/GenBank/DDBJ databases">
        <title>Genome assemblies of Stephania.</title>
        <authorList>
            <person name="Yang L."/>
        </authorList>
    </citation>
    <scope>NUCLEOTIDE SEQUENCE [LARGE SCALE GENOMIC DNA]</scope>
    <source>
        <strain evidence="2">JXDWG</strain>
        <tissue evidence="2">Leaf</tissue>
    </source>
</reference>
<gene>
    <name evidence="2" type="ORF">Scep_012680</name>
</gene>
<evidence type="ECO:0000313" key="3">
    <source>
        <dbReference type="Proteomes" id="UP001419268"/>
    </source>
</evidence>
<sequence length="99" mass="11103">MDNHGGVNGVPRRRVREGGFEPMEVNSLDGWWRYSRCACSRRMSSRTAAPAGSAAGADDGPVETTSLRGGRPKMTTPARLLVFRKERKRREKRGEREDL</sequence>
<keyword evidence="3" id="KW-1185">Reference proteome</keyword>
<accession>A0AAP0JFZ7</accession>
<proteinExistence type="predicted"/>
<comment type="caution">
    <text evidence="2">The sequence shown here is derived from an EMBL/GenBank/DDBJ whole genome shotgun (WGS) entry which is preliminary data.</text>
</comment>
<evidence type="ECO:0000256" key="1">
    <source>
        <dbReference type="SAM" id="MobiDB-lite"/>
    </source>
</evidence>
<feature type="compositionally biased region" description="Low complexity" evidence="1">
    <location>
        <begin position="43"/>
        <end position="59"/>
    </location>
</feature>
<organism evidence="2 3">
    <name type="scientific">Stephania cephalantha</name>
    <dbReference type="NCBI Taxonomy" id="152367"/>
    <lineage>
        <taxon>Eukaryota</taxon>
        <taxon>Viridiplantae</taxon>
        <taxon>Streptophyta</taxon>
        <taxon>Embryophyta</taxon>
        <taxon>Tracheophyta</taxon>
        <taxon>Spermatophyta</taxon>
        <taxon>Magnoliopsida</taxon>
        <taxon>Ranunculales</taxon>
        <taxon>Menispermaceae</taxon>
        <taxon>Menispermoideae</taxon>
        <taxon>Cissampelideae</taxon>
        <taxon>Stephania</taxon>
    </lineage>
</organism>
<evidence type="ECO:0000313" key="2">
    <source>
        <dbReference type="EMBL" id="KAK9133152.1"/>
    </source>
</evidence>
<protein>
    <submittedName>
        <fullName evidence="2">Uncharacterized protein</fullName>
    </submittedName>
</protein>
<dbReference type="AlphaFoldDB" id="A0AAP0JFZ7"/>
<feature type="region of interest" description="Disordered" evidence="1">
    <location>
        <begin position="1"/>
        <end position="20"/>
    </location>
</feature>
<name>A0AAP0JFZ7_9MAGN</name>